<dbReference type="InterPro" id="IPR027381">
    <property type="entry name" value="LytR/CpsA/Psr_C"/>
</dbReference>
<feature type="transmembrane region" description="Helical" evidence="3">
    <location>
        <begin position="50"/>
        <end position="72"/>
    </location>
</feature>
<reference evidence="7" key="1">
    <citation type="journal article" date="2019" name="Int. J. Syst. Evol. Microbiol.">
        <title>The Global Catalogue of Microorganisms (GCM) 10K type strain sequencing project: providing services to taxonomists for standard genome sequencing and annotation.</title>
        <authorList>
            <consortium name="The Broad Institute Genomics Platform"/>
            <consortium name="The Broad Institute Genome Sequencing Center for Infectious Disease"/>
            <person name="Wu L."/>
            <person name="Ma J."/>
        </authorList>
    </citation>
    <scope>NUCLEOTIDE SEQUENCE [LARGE SCALE GENOMIC DNA]</scope>
    <source>
        <strain evidence="7">JCM 4957</strain>
    </source>
</reference>
<proteinExistence type="inferred from homology"/>
<keyword evidence="3" id="KW-0812">Transmembrane</keyword>
<dbReference type="InterPro" id="IPR004474">
    <property type="entry name" value="LytR_CpsA_psr"/>
</dbReference>
<evidence type="ECO:0000313" key="7">
    <source>
        <dbReference type="Proteomes" id="UP000653308"/>
    </source>
</evidence>
<dbReference type="EMBL" id="BMWE01000008">
    <property type="protein sequence ID" value="GGY23641.1"/>
    <property type="molecule type" value="Genomic_DNA"/>
</dbReference>
<comment type="caution">
    <text evidence="6">The sequence shown here is derived from an EMBL/GenBank/DDBJ whole genome shotgun (WGS) entry which is preliminary data.</text>
</comment>
<gene>
    <name evidence="6" type="ORF">GCM10010384_33530</name>
</gene>
<keyword evidence="3" id="KW-1133">Transmembrane helix</keyword>
<evidence type="ECO:0000313" key="6">
    <source>
        <dbReference type="EMBL" id="GGY23641.1"/>
    </source>
</evidence>
<evidence type="ECO:0000256" key="1">
    <source>
        <dbReference type="ARBA" id="ARBA00006068"/>
    </source>
</evidence>
<feature type="region of interest" description="Disordered" evidence="2">
    <location>
        <begin position="379"/>
        <end position="404"/>
    </location>
</feature>
<organism evidence="6 7">
    <name type="scientific">Streptomyces djakartensis</name>
    <dbReference type="NCBI Taxonomy" id="68193"/>
    <lineage>
        <taxon>Bacteria</taxon>
        <taxon>Bacillati</taxon>
        <taxon>Actinomycetota</taxon>
        <taxon>Actinomycetes</taxon>
        <taxon>Kitasatosporales</taxon>
        <taxon>Streptomycetaceae</taxon>
        <taxon>Streptomyces</taxon>
    </lineage>
</organism>
<accession>A0ABQ2ZTA8</accession>
<keyword evidence="3" id="KW-0472">Membrane</keyword>
<dbReference type="InterPro" id="IPR050922">
    <property type="entry name" value="LytR/CpsA/Psr_CW_biosynth"/>
</dbReference>
<evidence type="ECO:0000259" key="4">
    <source>
        <dbReference type="Pfam" id="PF03816"/>
    </source>
</evidence>
<comment type="similarity">
    <text evidence="1">Belongs to the LytR/CpsA/Psr (LCP) family.</text>
</comment>
<evidence type="ECO:0000256" key="3">
    <source>
        <dbReference type="SAM" id="Phobius"/>
    </source>
</evidence>
<feature type="domain" description="Cell envelope-related transcriptional attenuator" evidence="4">
    <location>
        <begin position="134"/>
        <end position="295"/>
    </location>
</feature>
<feature type="region of interest" description="Disordered" evidence="2">
    <location>
        <begin position="1"/>
        <end position="49"/>
    </location>
</feature>
<dbReference type="NCBIfam" id="TIGR00350">
    <property type="entry name" value="lytR_cpsA_psr"/>
    <property type="match status" value="1"/>
</dbReference>
<evidence type="ECO:0000256" key="2">
    <source>
        <dbReference type="SAM" id="MobiDB-lite"/>
    </source>
</evidence>
<feature type="compositionally biased region" description="Basic and acidic residues" evidence="2">
    <location>
        <begin position="33"/>
        <end position="42"/>
    </location>
</feature>
<evidence type="ECO:0000259" key="5">
    <source>
        <dbReference type="Pfam" id="PF13399"/>
    </source>
</evidence>
<name>A0ABQ2ZTA8_9ACTN</name>
<keyword evidence="7" id="KW-1185">Reference proteome</keyword>
<dbReference type="Gene3D" id="3.30.70.2390">
    <property type="match status" value="1"/>
</dbReference>
<protein>
    <submittedName>
        <fullName evidence="6">Transcriptional regulator</fullName>
    </submittedName>
</protein>
<feature type="region of interest" description="Disordered" evidence="2">
    <location>
        <begin position="505"/>
        <end position="527"/>
    </location>
</feature>
<dbReference type="PANTHER" id="PTHR33392">
    <property type="entry name" value="POLYISOPRENYL-TEICHOIC ACID--PEPTIDOGLYCAN TEICHOIC ACID TRANSFERASE TAGU"/>
    <property type="match status" value="1"/>
</dbReference>
<feature type="compositionally biased region" description="Low complexity" evidence="2">
    <location>
        <begin position="390"/>
        <end position="404"/>
    </location>
</feature>
<sequence>MGQSSRVHGEGTEPGAVPGVPGPGGPSEPGGADGREGQEGRRPGRGRRTLRWSATTLSVLILGTAGAGYLYYEHLNGNIHKGARSSGDSKARKAAPNAAGQTPLNILLIGSDSRNSDENVELGGARKDRGTPPRGDVQMLIHLAADRKSASVVSIPRDTRVDIPRCTDPETGRTYPPVNTIINASLARGGAGCTLATWQNLTGVYIDHWMTIDFAGVVKMADAIGGVEVCVEQNVWDRPLPGVPGGSGLKMRAGHHKVQGVQALQWLRTRHAWGSDPLRARAQHMYMNSMIRTLKAQNVFTDTGRLTDLAEAATRSLHVSEEIGTVKKLYDLGTQLKTVPTDRITMTTLPTVADPEDPNHLIAAGADADRVWDMLRDDVPFDGKGGKPGAGKPSEAAGKASGDPAAADGAIGVLVRNATRSSTLGPVGGRAAALARHLVDEGFTKAAADTSPATSEERTVVRYPSAELAGDAQRVAKSLGIPAGSVKRSADVSGVTVVVGADWRTGTAYPKQPSPKAGDLPGDADALNGSDAGKCMDVYAPYRW</sequence>
<dbReference type="RefSeq" id="WP_190198614.1">
    <property type="nucleotide sequence ID" value="NZ_BMWE01000008.1"/>
</dbReference>
<dbReference type="PANTHER" id="PTHR33392:SF6">
    <property type="entry name" value="POLYISOPRENYL-TEICHOIC ACID--PEPTIDOGLYCAN TEICHOIC ACID TRANSFERASE TAGU"/>
    <property type="match status" value="1"/>
</dbReference>
<dbReference type="Pfam" id="PF13399">
    <property type="entry name" value="LytR_C"/>
    <property type="match status" value="1"/>
</dbReference>
<dbReference type="Pfam" id="PF03816">
    <property type="entry name" value="LytR_cpsA_psr"/>
    <property type="match status" value="1"/>
</dbReference>
<feature type="region of interest" description="Disordered" evidence="2">
    <location>
        <begin position="82"/>
        <end position="134"/>
    </location>
</feature>
<dbReference type="Gene3D" id="3.40.630.190">
    <property type="entry name" value="LCP protein"/>
    <property type="match status" value="1"/>
</dbReference>
<feature type="domain" description="LytR/CpsA/Psr regulator C-terminal" evidence="5">
    <location>
        <begin position="412"/>
        <end position="503"/>
    </location>
</feature>
<dbReference type="Proteomes" id="UP000653308">
    <property type="component" value="Unassembled WGS sequence"/>
</dbReference>